<comment type="subunit">
    <text evidence="8">Core subunit of respiratory chain NADH dehydrogenase (Complex I) which is composed of 45 different subunits. This is a component of the iron-sulfur (IP) fragment of the enzyme.</text>
</comment>
<dbReference type="AlphaFoldDB" id="A0A673X9P1"/>
<protein>
    <recommendedName>
        <fullName evidence="3">NADH dehydrogenase [ubiquinone] iron-sulfur protein 7, mitochondrial</fullName>
    </recommendedName>
    <alternativeName>
        <fullName evidence="6">Complex I-20kD</fullName>
    </alternativeName>
    <alternativeName>
        <fullName evidence="7">NADH-ubiquinone oxidoreductase 20 kDa subunit</fullName>
    </alternativeName>
</protein>
<evidence type="ECO:0000256" key="1">
    <source>
        <dbReference type="ARBA" id="ARBA00001966"/>
    </source>
</evidence>
<evidence type="ECO:0000313" key="12">
    <source>
        <dbReference type="Ensembl" id="ENSSTUP00000020935.1"/>
    </source>
</evidence>
<reference evidence="12" key="1">
    <citation type="submission" date="2025-08" db="UniProtKB">
        <authorList>
            <consortium name="Ensembl"/>
        </authorList>
    </citation>
    <scope>IDENTIFICATION</scope>
</reference>
<keyword evidence="10" id="KW-0479">Metal-binding</keyword>
<dbReference type="PANTHER" id="PTHR11995:SF14">
    <property type="entry name" value="NADH DEHYDROGENASE [UBIQUINONE] IRON-SULFUR PROTEIN 7, MITOCHONDRIAL"/>
    <property type="match status" value="1"/>
</dbReference>
<evidence type="ECO:0000256" key="9">
    <source>
        <dbReference type="ARBA" id="ARBA00049551"/>
    </source>
</evidence>
<feature type="domain" description="NADH:ubiquinone oxidoreductase-like 20kDa subunit" evidence="11">
    <location>
        <begin position="95"/>
        <end position="203"/>
    </location>
</feature>
<evidence type="ECO:0000313" key="13">
    <source>
        <dbReference type="Proteomes" id="UP000472277"/>
    </source>
</evidence>
<dbReference type="Proteomes" id="UP000472277">
    <property type="component" value="Chromosome 17"/>
</dbReference>
<dbReference type="HAMAP" id="MF_01356">
    <property type="entry name" value="NDH1_NuoB"/>
    <property type="match status" value="1"/>
</dbReference>
<dbReference type="GO" id="GO:0015990">
    <property type="term" value="P:electron transport coupled proton transport"/>
    <property type="evidence" value="ECO:0007669"/>
    <property type="project" value="TreeGrafter"/>
</dbReference>
<dbReference type="GO" id="GO:0048038">
    <property type="term" value="F:quinone binding"/>
    <property type="evidence" value="ECO:0007669"/>
    <property type="project" value="InterPro"/>
</dbReference>
<dbReference type="PANTHER" id="PTHR11995">
    <property type="entry name" value="NADH DEHYDROGENASE"/>
    <property type="match status" value="1"/>
</dbReference>
<dbReference type="GO" id="GO:0045271">
    <property type="term" value="C:respiratory chain complex I"/>
    <property type="evidence" value="ECO:0007669"/>
    <property type="project" value="TreeGrafter"/>
</dbReference>
<evidence type="ECO:0000256" key="7">
    <source>
        <dbReference type="ARBA" id="ARBA00032998"/>
    </source>
</evidence>
<dbReference type="Ensembl" id="ENSSTUT00000022015.1">
    <property type="protein sequence ID" value="ENSSTUP00000020935.1"/>
    <property type="gene ID" value="ENSSTUG00000009288.1"/>
</dbReference>
<keyword evidence="10" id="KW-0408">Iron</keyword>
<dbReference type="GO" id="GO:0009060">
    <property type="term" value="P:aerobic respiration"/>
    <property type="evidence" value="ECO:0007669"/>
    <property type="project" value="TreeGrafter"/>
</dbReference>
<evidence type="ECO:0000259" key="11">
    <source>
        <dbReference type="Pfam" id="PF01058"/>
    </source>
</evidence>
<accession>A0A673X9P1</accession>
<dbReference type="GO" id="GO:0032981">
    <property type="term" value="P:mitochondrial respiratory chain complex I assembly"/>
    <property type="evidence" value="ECO:0007669"/>
    <property type="project" value="TreeGrafter"/>
</dbReference>
<reference evidence="12" key="2">
    <citation type="submission" date="2025-09" db="UniProtKB">
        <authorList>
            <consortium name="Ensembl"/>
        </authorList>
    </citation>
    <scope>IDENTIFICATION</scope>
</reference>
<dbReference type="OMA" id="MCAGTIT"/>
<name>A0A673X9P1_SALTR</name>
<gene>
    <name evidence="12" type="primary">NDUFS7</name>
</gene>
<evidence type="ECO:0000256" key="6">
    <source>
        <dbReference type="ARBA" id="ARBA00030829"/>
    </source>
</evidence>
<dbReference type="GO" id="GO:0005739">
    <property type="term" value="C:mitochondrion"/>
    <property type="evidence" value="ECO:0007669"/>
    <property type="project" value="GOC"/>
</dbReference>
<dbReference type="InParanoid" id="A0A673X9P1"/>
<dbReference type="FunFam" id="3.40.50.12280:FF:000001">
    <property type="entry name" value="NADH-quinone oxidoreductase subunit B 2"/>
    <property type="match status" value="1"/>
</dbReference>
<dbReference type="NCBIfam" id="TIGR01957">
    <property type="entry name" value="nuoB_fam"/>
    <property type="match status" value="1"/>
</dbReference>
<dbReference type="InterPro" id="IPR006137">
    <property type="entry name" value="NADH_UbQ_OxRdtase-like_20kDa"/>
</dbReference>
<evidence type="ECO:0000256" key="8">
    <source>
        <dbReference type="ARBA" id="ARBA00046897"/>
    </source>
</evidence>
<keyword evidence="4 10" id="KW-0520">NAD</keyword>
<evidence type="ECO:0000256" key="4">
    <source>
        <dbReference type="ARBA" id="ARBA00023027"/>
    </source>
</evidence>
<proteinExistence type="inferred from homology"/>
<dbReference type="GO" id="GO:0008137">
    <property type="term" value="F:NADH dehydrogenase (ubiquinone) activity"/>
    <property type="evidence" value="ECO:0007669"/>
    <property type="project" value="UniProtKB-EC"/>
</dbReference>
<evidence type="ECO:0000256" key="5">
    <source>
        <dbReference type="ARBA" id="ARBA00024297"/>
    </source>
</evidence>
<organism evidence="12 13">
    <name type="scientific">Salmo trutta</name>
    <name type="common">Brown trout</name>
    <dbReference type="NCBI Taxonomy" id="8032"/>
    <lineage>
        <taxon>Eukaryota</taxon>
        <taxon>Metazoa</taxon>
        <taxon>Chordata</taxon>
        <taxon>Craniata</taxon>
        <taxon>Vertebrata</taxon>
        <taxon>Euteleostomi</taxon>
        <taxon>Actinopterygii</taxon>
        <taxon>Neopterygii</taxon>
        <taxon>Teleostei</taxon>
        <taxon>Protacanthopterygii</taxon>
        <taxon>Salmoniformes</taxon>
        <taxon>Salmonidae</taxon>
        <taxon>Salmoninae</taxon>
        <taxon>Salmo</taxon>
    </lineage>
</organism>
<dbReference type="GO" id="GO:0051539">
    <property type="term" value="F:4 iron, 4 sulfur cluster binding"/>
    <property type="evidence" value="ECO:0007669"/>
    <property type="project" value="UniProtKB-KW"/>
</dbReference>
<comment type="catalytic activity">
    <reaction evidence="9">
        <text>a ubiquinone + NADH + 5 H(+)(in) = a ubiquinol + NAD(+) + 4 H(+)(out)</text>
        <dbReference type="Rhea" id="RHEA:29091"/>
        <dbReference type="Rhea" id="RHEA-COMP:9565"/>
        <dbReference type="Rhea" id="RHEA-COMP:9566"/>
        <dbReference type="ChEBI" id="CHEBI:15378"/>
        <dbReference type="ChEBI" id="CHEBI:16389"/>
        <dbReference type="ChEBI" id="CHEBI:17976"/>
        <dbReference type="ChEBI" id="CHEBI:57540"/>
        <dbReference type="ChEBI" id="CHEBI:57945"/>
        <dbReference type="EC" id="7.1.1.2"/>
    </reaction>
</comment>
<keyword evidence="10" id="KW-0411">Iron-sulfur</keyword>
<dbReference type="PROSITE" id="PS01150">
    <property type="entry name" value="COMPLEX1_20K"/>
    <property type="match status" value="1"/>
</dbReference>
<comment type="similarity">
    <text evidence="2 10">Belongs to the complex I 20 kDa subunit family.</text>
</comment>
<dbReference type="NCBIfam" id="NF005012">
    <property type="entry name" value="PRK06411.1"/>
    <property type="match status" value="1"/>
</dbReference>
<dbReference type="GO" id="GO:0046872">
    <property type="term" value="F:metal ion binding"/>
    <property type="evidence" value="ECO:0007669"/>
    <property type="project" value="UniProtKB-KW"/>
</dbReference>
<dbReference type="Gene3D" id="3.40.50.12280">
    <property type="match status" value="1"/>
</dbReference>
<sequence length="230" mass="25689">FFCIFLAVPRLAAFGNFSSRPISVFAIRQRSLHHIAKSDNATSVVPVREKSTAVAAAKPAAVASSKGEYVITKLDDLVNWARRSSLWPMTFGLACCAIEMMHMAAPRYDMDRFGVVFRASPRQADVMIVAGTLTNKMAPALRKVYDQMPEPRYVISMGSCANGGGYYHYSYAVVRGCDRIVPVDIYVPGCPPTAEALLYGTLQLQKKIKREENEDLLFIFYRKVDRCKPF</sequence>
<dbReference type="GeneTree" id="ENSGT00390000006565"/>
<evidence type="ECO:0000256" key="3">
    <source>
        <dbReference type="ARBA" id="ARBA00015185"/>
    </source>
</evidence>
<evidence type="ECO:0000256" key="2">
    <source>
        <dbReference type="ARBA" id="ARBA00009173"/>
    </source>
</evidence>
<comment type="cofactor">
    <cofactor evidence="1">
        <name>[4Fe-4S] cluster</name>
        <dbReference type="ChEBI" id="CHEBI:49883"/>
    </cofactor>
</comment>
<dbReference type="SUPFAM" id="SSF56770">
    <property type="entry name" value="HydA/Nqo6-like"/>
    <property type="match status" value="1"/>
</dbReference>
<comment type="function">
    <text evidence="5">Core subunit of the mitochondrial membrane respiratory chain NADH dehydrogenase (Complex I) which catalyzes electron transfer from NADH through the respiratory chain, using ubiquinone as an electron acceptor. Essential for the catalytic activity of complex I.</text>
</comment>
<dbReference type="InterPro" id="IPR006138">
    <property type="entry name" value="NADH_UQ_OxRdtase_20Kd_su"/>
</dbReference>
<keyword evidence="10" id="KW-0004">4Fe-4S</keyword>
<keyword evidence="13" id="KW-1185">Reference proteome</keyword>
<dbReference type="Pfam" id="PF01058">
    <property type="entry name" value="Oxidored_q6"/>
    <property type="match status" value="1"/>
</dbReference>
<evidence type="ECO:0000256" key="10">
    <source>
        <dbReference type="RuleBase" id="RU004464"/>
    </source>
</evidence>